<keyword evidence="2" id="KW-0698">rRNA processing</keyword>
<feature type="region of interest" description="Disordered" evidence="6">
    <location>
        <begin position="69"/>
        <end position="96"/>
    </location>
</feature>
<dbReference type="Pfam" id="PF00590">
    <property type="entry name" value="TP_methylase"/>
    <property type="match status" value="1"/>
</dbReference>
<dbReference type="GO" id="GO:0006364">
    <property type="term" value="P:rRNA processing"/>
    <property type="evidence" value="ECO:0007669"/>
    <property type="project" value="UniProtKB-KW"/>
</dbReference>
<gene>
    <name evidence="8" type="ORF">JKP88DRAFT_266941</name>
</gene>
<dbReference type="Gene3D" id="3.40.1010.10">
    <property type="entry name" value="Cobalt-precorrin-4 Transmethylase, Domain 1"/>
    <property type="match status" value="2"/>
</dbReference>
<reference evidence="8" key="1">
    <citation type="submission" date="2021-02" db="EMBL/GenBank/DDBJ databases">
        <title>First Annotated Genome of the Yellow-green Alga Tribonema minus.</title>
        <authorList>
            <person name="Mahan K.M."/>
        </authorList>
    </citation>
    <scope>NUCLEOTIDE SEQUENCE</scope>
    <source>
        <strain evidence="8">UTEX B ZZ1240</strain>
    </source>
</reference>
<dbReference type="AlphaFoldDB" id="A0A835ZCH8"/>
<dbReference type="EMBL" id="JAFCMP010000034">
    <property type="protein sequence ID" value="KAG5190486.1"/>
    <property type="molecule type" value="Genomic_DNA"/>
</dbReference>
<dbReference type="GO" id="GO:0032259">
    <property type="term" value="P:methylation"/>
    <property type="evidence" value="ECO:0007669"/>
    <property type="project" value="UniProtKB-KW"/>
</dbReference>
<feature type="region of interest" description="Disordered" evidence="6">
    <location>
        <begin position="347"/>
        <end position="370"/>
    </location>
</feature>
<dbReference type="PROSITE" id="PS01296">
    <property type="entry name" value="RSMI"/>
    <property type="match status" value="1"/>
</dbReference>
<feature type="domain" description="Tetrapyrrole methylase" evidence="7">
    <location>
        <begin position="2"/>
        <end position="255"/>
    </location>
</feature>
<feature type="compositionally biased region" description="Acidic residues" evidence="6">
    <location>
        <begin position="361"/>
        <end position="370"/>
    </location>
</feature>
<dbReference type="PANTHER" id="PTHR46111:SF1">
    <property type="entry name" value="RIBOSOMAL RNA SMALL SUBUNIT METHYLTRANSFERASE I"/>
    <property type="match status" value="1"/>
</dbReference>
<evidence type="ECO:0000256" key="4">
    <source>
        <dbReference type="ARBA" id="ARBA00022679"/>
    </source>
</evidence>
<dbReference type="Proteomes" id="UP000664859">
    <property type="component" value="Unassembled WGS sequence"/>
</dbReference>
<dbReference type="PANTHER" id="PTHR46111">
    <property type="entry name" value="RIBOSOMAL RNA SMALL SUBUNIT METHYLTRANSFERASE I"/>
    <property type="match status" value="1"/>
</dbReference>
<accession>A0A835ZCH8</accession>
<keyword evidence="4" id="KW-0808">Transferase</keyword>
<evidence type="ECO:0000256" key="2">
    <source>
        <dbReference type="ARBA" id="ARBA00022552"/>
    </source>
</evidence>
<evidence type="ECO:0000256" key="1">
    <source>
        <dbReference type="ARBA" id="ARBA00022490"/>
    </source>
</evidence>
<sequence>MNILRTADILATEDTRHTGRLLQLLGISRSGRMLSHHQHNTRTRVPELIDAAKPCPAHTSRHHLGETAPAIHLRPPTPPHQHHQHAGTPKTMTPHPAHVRTLSLAPTVTPQAGESVAVVSDAGTPGISDPGVELAAACADAGVRVVPVPGACAAVAAVSVSGLAPAEWVFVGFLPARRGAARARALAALAAEPRAAVLYEAPHRLLDTLRELADAAGGGGGGGAGDRDAVLARPALFARELTKQHEELYRGTVGSALEHFGGGGGAAAAGAATAARGAVRGEFTIVLAARVERAVGAAEAQEAMAARLLELRRGGMTASSAVKLVARDLGARKSVVYALATQLWAQPAEGGSGGGAAAADGDADDERPPL</sequence>
<evidence type="ECO:0000256" key="5">
    <source>
        <dbReference type="ARBA" id="ARBA00022691"/>
    </source>
</evidence>
<organism evidence="8 9">
    <name type="scientific">Tribonema minus</name>
    <dbReference type="NCBI Taxonomy" id="303371"/>
    <lineage>
        <taxon>Eukaryota</taxon>
        <taxon>Sar</taxon>
        <taxon>Stramenopiles</taxon>
        <taxon>Ochrophyta</taxon>
        <taxon>PX clade</taxon>
        <taxon>Xanthophyceae</taxon>
        <taxon>Tribonematales</taxon>
        <taxon>Tribonemataceae</taxon>
        <taxon>Tribonema</taxon>
    </lineage>
</organism>
<evidence type="ECO:0000259" key="7">
    <source>
        <dbReference type="Pfam" id="PF00590"/>
    </source>
</evidence>
<evidence type="ECO:0000313" key="8">
    <source>
        <dbReference type="EMBL" id="KAG5190486.1"/>
    </source>
</evidence>
<keyword evidence="5" id="KW-0949">S-adenosyl-L-methionine</keyword>
<dbReference type="InterPro" id="IPR008189">
    <property type="entry name" value="rRNA_ssu_MeTfrase_I"/>
</dbReference>
<dbReference type="OrthoDB" id="289942at2759"/>
<dbReference type="SUPFAM" id="SSF53790">
    <property type="entry name" value="Tetrapyrrole methylase"/>
    <property type="match status" value="2"/>
</dbReference>
<dbReference type="InterPro" id="IPR035996">
    <property type="entry name" value="4pyrrol_Methylase_sf"/>
</dbReference>
<name>A0A835ZCH8_9STRA</name>
<dbReference type="InterPro" id="IPR014777">
    <property type="entry name" value="4pyrrole_Mease_sub1"/>
</dbReference>
<evidence type="ECO:0000313" key="9">
    <source>
        <dbReference type="Proteomes" id="UP000664859"/>
    </source>
</evidence>
<dbReference type="InterPro" id="IPR014776">
    <property type="entry name" value="4pyrrole_Mease_sub2"/>
</dbReference>
<dbReference type="InterPro" id="IPR000878">
    <property type="entry name" value="4pyrrol_Mease"/>
</dbReference>
<dbReference type="GO" id="GO:0008168">
    <property type="term" value="F:methyltransferase activity"/>
    <property type="evidence" value="ECO:0007669"/>
    <property type="project" value="UniProtKB-KW"/>
</dbReference>
<keyword evidence="9" id="KW-1185">Reference proteome</keyword>
<evidence type="ECO:0000256" key="6">
    <source>
        <dbReference type="SAM" id="MobiDB-lite"/>
    </source>
</evidence>
<keyword evidence="3 8" id="KW-0489">Methyltransferase</keyword>
<comment type="caution">
    <text evidence="8">The sequence shown here is derived from an EMBL/GenBank/DDBJ whole genome shotgun (WGS) entry which is preliminary data.</text>
</comment>
<dbReference type="Gene3D" id="3.30.950.10">
    <property type="entry name" value="Methyltransferase, Cobalt-precorrin-4 Transmethylase, Domain 2"/>
    <property type="match status" value="1"/>
</dbReference>
<keyword evidence="1" id="KW-0963">Cytoplasm</keyword>
<evidence type="ECO:0000256" key="3">
    <source>
        <dbReference type="ARBA" id="ARBA00022603"/>
    </source>
</evidence>
<dbReference type="InterPro" id="IPR018063">
    <property type="entry name" value="SAM_MeTrfase_RsmI_CS"/>
</dbReference>
<protein>
    <submittedName>
        <fullName evidence="8">Tetrapyrrole methylase</fullName>
    </submittedName>
</protein>
<proteinExistence type="predicted"/>